<dbReference type="InterPro" id="IPR036388">
    <property type="entry name" value="WH-like_DNA-bd_sf"/>
</dbReference>
<dbReference type="PANTHER" id="PTHR30126:SF97">
    <property type="entry name" value="HTH-TYPE TRANSCRIPTIONAL REGULATOR ABGR"/>
    <property type="match status" value="1"/>
</dbReference>
<keyword evidence="7" id="KW-1185">Reference proteome</keyword>
<dbReference type="InterPro" id="IPR036390">
    <property type="entry name" value="WH_DNA-bd_sf"/>
</dbReference>
<accession>A0A4R7I2E4</accession>
<dbReference type="PANTHER" id="PTHR30126">
    <property type="entry name" value="HTH-TYPE TRANSCRIPTIONAL REGULATOR"/>
    <property type="match status" value="1"/>
</dbReference>
<comment type="similarity">
    <text evidence="1">Belongs to the LysR transcriptional regulatory family.</text>
</comment>
<dbReference type="GO" id="GO:0003700">
    <property type="term" value="F:DNA-binding transcription factor activity"/>
    <property type="evidence" value="ECO:0007669"/>
    <property type="project" value="InterPro"/>
</dbReference>
<keyword evidence="2" id="KW-0805">Transcription regulation</keyword>
<dbReference type="Gene3D" id="3.40.190.10">
    <property type="entry name" value="Periplasmic binding protein-like II"/>
    <property type="match status" value="2"/>
</dbReference>
<evidence type="ECO:0000256" key="4">
    <source>
        <dbReference type="ARBA" id="ARBA00023163"/>
    </source>
</evidence>
<keyword evidence="4" id="KW-0804">Transcription</keyword>
<dbReference type="InterPro" id="IPR005119">
    <property type="entry name" value="LysR_subst-bd"/>
</dbReference>
<dbReference type="Proteomes" id="UP000294558">
    <property type="component" value="Unassembled WGS sequence"/>
</dbReference>
<dbReference type="SUPFAM" id="SSF53850">
    <property type="entry name" value="Periplasmic binding protein-like II"/>
    <property type="match status" value="1"/>
</dbReference>
<organism evidence="6 7">
    <name type="scientific">Ilumatobacter fluminis</name>
    <dbReference type="NCBI Taxonomy" id="467091"/>
    <lineage>
        <taxon>Bacteria</taxon>
        <taxon>Bacillati</taxon>
        <taxon>Actinomycetota</taxon>
        <taxon>Acidimicrobiia</taxon>
        <taxon>Acidimicrobiales</taxon>
        <taxon>Ilumatobacteraceae</taxon>
        <taxon>Ilumatobacter</taxon>
    </lineage>
</organism>
<dbReference type="RefSeq" id="WP_133869973.1">
    <property type="nucleotide sequence ID" value="NZ_SOAU01000001.1"/>
</dbReference>
<proteinExistence type="inferred from homology"/>
<dbReference type="InterPro" id="IPR000847">
    <property type="entry name" value="LysR_HTH_N"/>
</dbReference>
<dbReference type="EMBL" id="SOAU01000001">
    <property type="protein sequence ID" value="TDT17701.1"/>
    <property type="molecule type" value="Genomic_DNA"/>
</dbReference>
<evidence type="ECO:0000256" key="1">
    <source>
        <dbReference type="ARBA" id="ARBA00009437"/>
    </source>
</evidence>
<sequence length="285" mass="30847">MVRALPDISLRQLEYLVAVAEAPTWSVAADRVGVSPSALSQGLGELERRIGVTLFEPDGRRRVLRPAARPVLDHARQVVSLTHDLVDWSDRLRAARSGRVRLGMVDVAAVEHFPHVLRRFRSDRPDVELTLSVAPSADLLDGLRDGSLDLIVCVDPPRWPGGIEVDALLDEPIVVVAPAGTTVGNPSRWGPWVVFPGDSHTRIQIMQHLAELGAPLDVAAESHQADVLRQMVELGLGWTVLPDSAVTADLARGPVLFDRRLVLARRAGSVHDPAADALADALRSA</sequence>
<feature type="domain" description="HTH lysR-type" evidence="5">
    <location>
        <begin position="8"/>
        <end position="65"/>
    </location>
</feature>
<dbReference type="SUPFAM" id="SSF46785">
    <property type="entry name" value="Winged helix' DNA-binding domain"/>
    <property type="match status" value="1"/>
</dbReference>
<name>A0A4R7I2E4_9ACTN</name>
<dbReference type="AlphaFoldDB" id="A0A4R7I2E4"/>
<dbReference type="GO" id="GO:0000976">
    <property type="term" value="F:transcription cis-regulatory region binding"/>
    <property type="evidence" value="ECO:0007669"/>
    <property type="project" value="TreeGrafter"/>
</dbReference>
<evidence type="ECO:0000313" key="7">
    <source>
        <dbReference type="Proteomes" id="UP000294558"/>
    </source>
</evidence>
<evidence type="ECO:0000256" key="3">
    <source>
        <dbReference type="ARBA" id="ARBA00023125"/>
    </source>
</evidence>
<dbReference type="PROSITE" id="PS50931">
    <property type="entry name" value="HTH_LYSR"/>
    <property type="match status" value="1"/>
</dbReference>
<evidence type="ECO:0000256" key="2">
    <source>
        <dbReference type="ARBA" id="ARBA00023015"/>
    </source>
</evidence>
<gene>
    <name evidence="6" type="ORF">BDK89_3312</name>
</gene>
<dbReference type="OrthoDB" id="3636008at2"/>
<reference evidence="6 7" key="1">
    <citation type="submission" date="2019-03" db="EMBL/GenBank/DDBJ databases">
        <title>Sequencing the genomes of 1000 actinobacteria strains.</title>
        <authorList>
            <person name="Klenk H.-P."/>
        </authorList>
    </citation>
    <scope>NUCLEOTIDE SEQUENCE [LARGE SCALE GENOMIC DNA]</scope>
    <source>
        <strain evidence="6 7">DSM 18936</strain>
    </source>
</reference>
<dbReference type="Pfam" id="PF03466">
    <property type="entry name" value="LysR_substrate"/>
    <property type="match status" value="1"/>
</dbReference>
<dbReference type="Gene3D" id="1.10.10.10">
    <property type="entry name" value="Winged helix-like DNA-binding domain superfamily/Winged helix DNA-binding domain"/>
    <property type="match status" value="1"/>
</dbReference>
<dbReference type="CDD" id="cd05466">
    <property type="entry name" value="PBP2_LTTR_substrate"/>
    <property type="match status" value="1"/>
</dbReference>
<comment type="caution">
    <text evidence="6">The sequence shown here is derived from an EMBL/GenBank/DDBJ whole genome shotgun (WGS) entry which is preliminary data.</text>
</comment>
<keyword evidence="3 6" id="KW-0238">DNA-binding</keyword>
<evidence type="ECO:0000313" key="6">
    <source>
        <dbReference type="EMBL" id="TDT17701.1"/>
    </source>
</evidence>
<evidence type="ECO:0000259" key="5">
    <source>
        <dbReference type="PROSITE" id="PS50931"/>
    </source>
</evidence>
<protein>
    <submittedName>
        <fullName evidence="6">DNA-binding transcriptional LysR family regulator</fullName>
    </submittedName>
</protein>
<dbReference type="Pfam" id="PF00126">
    <property type="entry name" value="HTH_1"/>
    <property type="match status" value="1"/>
</dbReference>